<organism evidence="2 3">
    <name type="scientific">Simonsiella muelleri ATCC 29453</name>
    <dbReference type="NCBI Taxonomy" id="641147"/>
    <lineage>
        <taxon>Bacteria</taxon>
        <taxon>Pseudomonadati</taxon>
        <taxon>Pseudomonadota</taxon>
        <taxon>Betaproteobacteria</taxon>
        <taxon>Neisseriales</taxon>
        <taxon>Neisseriaceae</taxon>
        <taxon>Simonsiella</taxon>
    </lineage>
</organism>
<evidence type="ECO:0000313" key="3">
    <source>
        <dbReference type="Proteomes" id="UP000017813"/>
    </source>
</evidence>
<dbReference type="SMART" id="SM00382">
    <property type="entry name" value="AAA"/>
    <property type="match status" value="1"/>
</dbReference>
<dbReference type="CDD" id="cd00267">
    <property type="entry name" value="ABC_ATPase"/>
    <property type="match status" value="1"/>
</dbReference>
<dbReference type="AlphaFoldDB" id="V9HME3"/>
<dbReference type="Pfam" id="PF13175">
    <property type="entry name" value="AAA_15"/>
    <property type="match status" value="1"/>
</dbReference>
<gene>
    <name evidence="2" type="ORF">HMPREF9021_00957</name>
</gene>
<dbReference type="SUPFAM" id="SSF52540">
    <property type="entry name" value="P-loop containing nucleoside triphosphate hydrolases"/>
    <property type="match status" value="1"/>
</dbReference>
<reference evidence="2 3" key="2">
    <citation type="submission" date="2011-10" db="EMBL/GenBank/DDBJ databases">
        <title>The Genome Sequence of Simonsiella muelleri ATCC 29453.</title>
        <authorList>
            <consortium name="The Broad Institute Genome Sequencing Platform"/>
            <consortium name="The Broad Institute Genome Sequencing Center for Infectious Disease"/>
            <person name="Earl A."/>
            <person name="Ward D."/>
            <person name="Feldgarden M."/>
            <person name="Gevers D."/>
            <person name="Izard J."/>
            <person name="Baranova O.V."/>
            <person name="Blanton J.M."/>
            <person name="Tanner A.C."/>
            <person name="Dewhirst F."/>
            <person name="Young S.K."/>
            <person name="Zeng Q."/>
            <person name="Gargeya S."/>
            <person name="Fitzgerald M."/>
            <person name="Haas B."/>
            <person name="Abouelleil A."/>
            <person name="Alvarado L."/>
            <person name="Arachchi H.M."/>
            <person name="Berlin A."/>
            <person name="Brown A."/>
            <person name="Chapman S.B."/>
            <person name="Chen Z."/>
            <person name="Dunbar C."/>
            <person name="Freedman E."/>
            <person name="Gearin G."/>
            <person name="Goldberg J."/>
            <person name="Griggs A."/>
            <person name="Gujja S."/>
            <person name="Heiman D."/>
            <person name="Howarth C."/>
            <person name="Larson L."/>
            <person name="Lui A."/>
            <person name="MacDonald P.J.P."/>
            <person name="Montmayeur A."/>
            <person name="Murphy C."/>
            <person name="Neiman D."/>
            <person name="Pearson M."/>
            <person name="Priest M."/>
            <person name="Roberts A."/>
            <person name="Saif S."/>
            <person name="Shea T."/>
            <person name="Shenoy N."/>
            <person name="Sisk P."/>
            <person name="Stolte C."/>
            <person name="Sykes S."/>
            <person name="Wortman J."/>
            <person name="Nusbaum C."/>
            <person name="Birren B."/>
        </authorList>
    </citation>
    <scope>NUCLEOTIDE SEQUENCE [LARGE SCALE GENOMIC DNA]</scope>
    <source>
        <strain evidence="2 3">ATCC 29453</strain>
    </source>
</reference>
<dbReference type="HOGENOM" id="CLU_033429_1_1_4"/>
<keyword evidence="3" id="KW-1185">Reference proteome</keyword>
<dbReference type="InterPro" id="IPR003593">
    <property type="entry name" value="AAA+_ATPase"/>
</dbReference>
<dbReference type="OrthoDB" id="5468457at2"/>
<comment type="caution">
    <text evidence="2">The sequence shown here is derived from an EMBL/GenBank/DDBJ whole genome shotgun (WGS) entry which is preliminary data.</text>
</comment>
<dbReference type="KEGG" id="smur:BWP33_05760"/>
<reference evidence="2 3" key="1">
    <citation type="submission" date="2010-03" db="EMBL/GenBank/DDBJ databases">
        <authorList>
            <consortium name="The Broad Institute Genome Sequencing Platform"/>
            <person name="Ward D."/>
            <person name="Earl A."/>
            <person name="Feldgarden M."/>
            <person name="Gevers D."/>
            <person name="Young S."/>
            <person name="Zeng Q."/>
            <person name="Koehrsen M."/>
            <person name="Alvarado L."/>
            <person name="Berlin A.M."/>
            <person name="Borenstein D."/>
            <person name="Chapman S.B."/>
            <person name="Chen Z."/>
            <person name="Engels R."/>
            <person name="Freedman E."/>
            <person name="Gellesch M."/>
            <person name="Goldberg J."/>
            <person name="Griggs A."/>
            <person name="Gujja S."/>
            <person name="Heilman E.R."/>
            <person name="Heiman D.I."/>
            <person name="Hepburn T.A."/>
            <person name="Howarth C."/>
            <person name="Jen D."/>
            <person name="Larson L."/>
            <person name="Mehta T."/>
            <person name="Park D."/>
            <person name="Pearson M."/>
            <person name="Richards J."/>
            <person name="Roberts A."/>
            <person name="Saif S."/>
            <person name="Shea T.D."/>
            <person name="Shenoy N."/>
            <person name="Sisk P."/>
            <person name="Stolte C."/>
            <person name="Sykes S.N."/>
            <person name="Walk T."/>
            <person name="White J."/>
            <person name="Yandava C."/>
            <person name="Izard J."/>
            <person name="Baranova O.V."/>
            <person name="Blanton J.M."/>
            <person name="Tanner A.C."/>
            <person name="Dewhirst F."/>
            <person name="Haas B."/>
            <person name="Nusbaum C."/>
            <person name="Birren B."/>
        </authorList>
    </citation>
    <scope>NUCLEOTIDE SEQUENCE [LARGE SCALE GENOMIC DNA]</scope>
    <source>
        <strain evidence="2 3">ATCC 29453</strain>
    </source>
</reference>
<accession>V9HME3</accession>
<dbReference type="Gene3D" id="3.40.50.300">
    <property type="entry name" value="P-loop containing nucleotide triphosphate hydrolases"/>
    <property type="match status" value="1"/>
</dbReference>
<dbReference type="Proteomes" id="UP000017813">
    <property type="component" value="Unassembled WGS sequence"/>
</dbReference>
<dbReference type="PANTHER" id="PTHR32182:SF23">
    <property type="entry name" value="ATP BINDING PROTEIN"/>
    <property type="match status" value="1"/>
</dbReference>
<dbReference type="eggNOG" id="COG3950">
    <property type="taxonomic scope" value="Bacteria"/>
</dbReference>
<dbReference type="InterPro" id="IPR041685">
    <property type="entry name" value="AAA_GajA/Old/RecF-like"/>
</dbReference>
<dbReference type="GO" id="GO:0000731">
    <property type="term" value="P:DNA synthesis involved in DNA repair"/>
    <property type="evidence" value="ECO:0007669"/>
    <property type="project" value="TreeGrafter"/>
</dbReference>
<feature type="domain" description="AAA+ ATPase" evidence="1">
    <location>
        <begin position="28"/>
        <end position="371"/>
    </location>
</feature>
<protein>
    <recommendedName>
        <fullName evidence="1">AAA+ ATPase domain-containing protein</fullName>
    </recommendedName>
</protein>
<sequence>MQVKSITLHNIGQFKELTIPLAPFNDNAPKVTVFIGNNGSGKTTVLKSLVTALNWLSARIRSERGRGLDIPEEVIMNGQSSGMVVLNVNVKNAEQSFTWQISKSKQGRKNQFSTDLKAINSLADIYRTNLTENAQADLPILAFYPVERSVLDIPLKIREKHSFEQINGYDNALNMGVDFRRFFEWFRNEEDAENEIYKDIPKLPPELVNILRQHNIDRAVVEKVKDNLHQAENRLKNETKLAYVKQAIQEFTGFEEIHIQRKPKQKMLVRKNNQEFDVIQLSQGEKSLMALVGDIARRLAMLNPSLENPLNSQGIVMIDEADLHLHPQWQRQLIARLTKTFPNCQFVLSTHSPLVISDSKDIVVYSLENGEMQQIPSQYGQDANTVLLNAMETAIRNEEVTQKLNNLLDLIQYNQLDDAKVKLTELHQELPENNLELAKAQLLLKKQEIRHEKNSKNS</sequence>
<evidence type="ECO:0000259" key="1">
    <source>
        <dbReference type="SMART" id="SM00382"/>
    </source>
</evidence>
<dbReference type="InterPro" id="IPR027417">
    <property type="entry name" value="P-loop_NTPase"/>
</dbReference>
<dbReference type="STRING" id="641147.HMPREF9021_00957"/>
<dbReference type="PANTHER" id="PTHR32182">
    <property type="entry name" value="DNA REPLICATION AND REPAIR PROTEIN RECF"/>
    <property type="match status" value="1"/>
</dbReference>
<dbReference type="GO" id="GO:0006302">
    <property type="term" value="P:double-strand break repair"/>
    <property type="evidence" value="ECO:0007669"/>
    <property type="project" value="TreeGrafter"/>
</dbReference>
<name>V9HME3_9NEIS</name>
<dbReference type="EMBL" id="ADCY02000029">
    <property type="protein sequence ID" value="EFG31128.1"/>
    <property type="molecule type" value="Genomic_DNA"/>
</dbReference>
<evidence type="ECO:0000313" key="2">
    <source>
        <dbReference type="EMBL" id="EFG31128.1"/>
    </source>
</evidence>
<dbReference type="RefSeq" id="WP_002641934.1">
    <property type="nucleotide sequence ID" value="NZ_CP019448.1"/>
</dbReference>
<proteinExistence type="predicted"/>